<evidence type="ECO:0000313" key="5">
    <source>
        <dbReference type="Proteomes" id="UP000622405"/>
    </source>
</evidence>
<keyword evidence="2" id="KW-0328">Glycosyltransferase</keyword>
<dbReference type="Pfam" id="PF01729">
    <property type="entry name" value="QRPTase_C"/>
    <property type="match status" value="1"/>
</dbReference>
<organism evidence="4 5">
    <name type="scientific">Acetobacterium malicum</name>
    <dbReference type="NCBI Taxonomy" id="52692"/>
    <lineage>
        <taxon>Bacteria</taxon>
        <taxon>Bacillati</taxon>
        <taxon>Bacillota</taxon>
        <taxon>Clostridia</taxon>
        <taxon>Eubacteriales</taxon>
        <taxon>Eubacteriaceae</taxon>
        <taxon>Acetobacterium</taxon>
    </lineage>
</organism>
<name>A0ABR6YWZ7_9FIRM</name>
<keyword evidence="5" id="KW-1185">Reference proteome</keyword>
<reference evidence="4 5" key="1">
    <citation type="journal article" date="2020" name="mSystems">
        <title>Defining Genomic and Predicted Metabolic Features of the Acetobacterium Genus.</title>
        <authorList>
            <person name="Ross D.E."/>
            <person name="Marshall C.W."/>
            <person name="Gulliver D."/>
            <person name="May H.D."/>
            <person name="Norman R.S."/>
        </authorList>
    </citation>
    <scope>NUCLEOTIDE SEQUENCE [LARGE SCALE GENOMIC DNA]</scope>
    <source>
        <strain evidence="4 5">DSM 4132</strain>
    </source>
</reference>
<gene>
    <name evidence="4" type="ORF">GH811_08420</name>
</gene>
<protein>
    <recommendedName>
        <fullName evidence="3">Quinolinate phosphoribosyl transferase C-terminal domain-containing protein</fullName>
    </recommendedName>
</protein>
<evidence type="ECO:0000256" key="2">
    <source>
        <dbReference type="ARBA" id="ARBA00022676"/>
    </source>
</evidence>
<feature type="domain" description="Quinolinate phosphoribosyl transferase C-terminal" evidence="3">
    <location>
        <begin position="2"/>
        <end position="132"/>
    </location>
</feature>
<sequence>MSGGAMPHRLGLSETILVFKQHLNFIGGFEGLLKKMPELKAECCEKKIIVEATTLEQANVLCRAGVDGIQFDKLTVEDLTVAVKQLRNEFPGVVLLAAGGINETNITAYAGTQVNGIVTTCLYNAKPIDVGVKIQ</sequence>
<comment type="caution">
    <text evidence="4">The sequence shown here is derived from an EMBL/GenBank/DDBJ whole genome shotgun (WGS) entry which is preliminary data.</text>
</comment>
<dbReference type="PANTHER" id="PTHR32179">
    <property type="entry name" value="NICOTINATE-NUCLEOTIDE PYROPHOSPHORYLASE [CARBOXYLATING]"/>
    <property type="match status" value="1"/>
</dbReference>
<dbReference type="Gene3D" id="3.20.20.70">
    <property type="entry name" value="Aldolase class I"/>
    <property type="match status" value="1"/>
</dbReference>
<accession>A0ABR6YWZ7</accession>
<dbReference type="InterPro" id="IPR036068">
    <property type="entry name" value="Nicotinate_pribotase-like_C"/>
</dbReference>
<dbReference type="SUPFAM" id="SSF51690">
    <property type="entry name" value="Nicotinate/Quinolinate PRTase C-terminal domain-like"/>
    <property type="match status" value="1"/>
</dbReference>
<evidence type="ECO:0000259" key="3">
    <source>
        <dbReference type="Pfam" id="PF01729"/>
    </source>
</evidence>
<dbReference type="InterPro" id="IPR027277">
    <property type="entry name" value="NadC/ModD"/>
</dbReference>
<evidence type="ECO:0000313" key="4">
    <source>
        <dbReference type="EMBL" id="MBC3899639.1"/>
    </source>
</evidence>
<evidence type="ECO:0000256" key="1">
    <source>
        <dbReference type="ARBA" id="ARBA00009400"/>
    </source>
</evidence>
<keyword evidence="2" id="KW-0808">Transferase</keyword>
<comment type="similarity">
    <text evidence="1">Belongs to the NadC/ModD family.</text>
</comment>
<dbReference type="InterPro" id="IPR002638">
    <property type="entry name" value="Quinolinate_PRibosylTrfase_C"/>
</dbReference>
<dbReference type="EMBL" id="WJBE01000006">
    <property type="protein sequence ID" value="MBC3899639.1"/>
    <property type="molecule type" value="Genomic_DNA"/>
</dbReference>
<dbReference type="PANTHER" id="PTHR32179:SF4">
    <property type="entry name" value="PYROPHOSPHORYLASE MODD-RELATED"/>
    <property type="match status" value="1"/>
</dbReference>
<dbReference type="InterPro" id="IPR013785">
    <property type="entry name" value="Aldolase_TIM"/>
</dbReference>
<dbReference type="Proteomes" id="UP000622405">
    <property type="component" value="Unassembled WGS sequence"/>
</dbReference>
<proteinExistence type="inferred from homology"/>